<accession>A0A0F9U8J7</accession>
<dbReference type="PANTHER" id="PTHR42947">
    <property type="entry name" value="COB--COM HETERODISULFIDE REDUCTASE SUBUNIT B 1"/>
    <property type="match status" value="1"/>
</dbReference>
<evidence type="ECO:0000256" key="1">
    <source>
        <dbReference type="ARBA" id="ARBA00023002"/>
    </source>
</evidence>
<dbReference type="Gene3D" id="3.40.50.11810">
    <property type="match status" value="1"/>
</dbReference>
<dbReference type="Gene3D" id="1.20.1050.140">
    <property type="match status" value="1"/>
</dbReference>
<dbReference type="EMBL" id="LAZR01000133">
    <property type="protein sequence ID" value="KKN87914.1"/>
    <property type="molecule type" value="Genomic_DNA"/>
</dbReference>
<gene>
    <name evidence="3" type="ORF">LCGC14_0254450</name>
</gene>
<dbReference type="Pfam" id="PF02754">
    <property type="entry name" value="CCG"/>
    <property type="match status" value="2"/>
</dbReference>
<feature type="domain" description="Cysteine-rich" evidence="2">
    <location>
        <begin position="3"/>
        <end position="84"/>
    </location>
</feature>
<evidence type="ECO:0000259" key="2">
    <source>
        <dbReference type="Pfam" id="PF02754"/>
    </source>
</evidence>
<proteinExistence type="predicted"/>
<feature type="domain" description="Cysteine-rich" evidence="2">
    <location>
        <begin position="144"/>
        <end position="234"/>
    </location>
</feature>
<dbReference type="PANTHER" id="PTHR42947:SF1">
    <property type="entry name" value="COB--COM HETERODISULFIDE REDUCTASE SUBUNIT B 1"/>
    <property type="match status" value="1"/>
</dbReference>
<dbReference type="InterPro" id="IPR051278">
    <property type="entry name" value="HdrB/HdrD_reductase"/>
</dbReference>
<reference evidence="3" key="1">
    <citation type="journal article" date="2015" name="Nature">
        <title>Complex archaea that bridge the gap between prokaryotes and eukaryotes.</title>
        <authorList>
            <person name="Spang A."/>
            <person name="Saw J.H."/>
            <person name="Jorgensen S.L."/>
            <person name="Zaremba-Niedzwiedzka K."/>
            <person name="Martijn J."/>
            <person name="Lind A.E."/>
            <person name="van Eijk R."/>
            <person name="Schleper C."/>
            <person name="Guy L."/>
            <person name="Ettema T.J."/>
        </authorList>
    </citation>
    <scope>NUCLEOTIDE SEQUENCE</scope>
</reference>
<protein>
    <recommendedName>
        <fullName evidence="2">Cysteine-rich domain-containing protein</fullName>
    </recommendedName>
</protein>
<dbReference type="GO" id="GO:0016491">
    <property type="term" value="F:oxidoreductase activity"/>
    <property type="evidence" value="ECO:0007669"/>
    <property type="project" value="UniProtKB-KW"/>
</dbReference>
<name>A0A0F9U8J7_9ZZZZ</name>
<evidence type="ECO:0000313" key="3">
    <source>
        <dbReference type="EMBL" id="KKN87914.1"/>
    </source>
</evidence>
<sequence length="295" mass="32255">MKYAYYPGCSLLGSGAEYAVSGEAVLDAVGVELEEIDDWVCCGATAAHATSHLLSLALPAITCAAAEKQGLDVLTCCAACYSRLRQVSADLQEDPDLRARVNEIIEEDFQATPRVLHITEVLRRDVGVEAIRERVTKPLTGLKVACYYGCLIARMPEELRIDDAEYPMLMDDLMSAIGAEPVDWPYKTECCGAALTLARQKTVHRLCSEILKIAKQNEADVLVVACPLCQANLDMYQTEAEKLAGERLSIPVLYFTQLMALAMGLDSDKLCLEKLIVDPMPLLAKKGFVVGEAYL</sequence>
<comment type="caution">
    <text evidence="3">The sequence shown here is derived from an EMBL/GenBank/DDBJ whole genome shotgun (WGS) entry which is preliminary data.</text>
</comment>
<dbReference type="InterPro" id="IPR004017">
    <property type="entry name" value="Cys_rich_dom"/>
</dbReference>
<organism evidence="3">
    <name type="scientific">marine sediment metagenome</name>
    <dbReference type="NCBI Taxonomy" id="412755"/>
    <lineage>
        <taxon>unclassified sequences</taxon>
        <taxon>metagenomes</taxon>
        <taxon>ecological metagenomes</taxon>
    </lineage>
</organism>
<keyword evidence="1" id="KW-0560">Oxidoreductase</keyword>
<dbReference type="AlphaFoldDB" id="A0A0F9U8J7"/>